<protein>
    <recommendedName>
        <fullName evidence="3">LarA-like N-terminal domain-containing protein</fullName>
    </recommendedName>
</protein>
<sequence>MEQKLYLIKDMDRPGKLELVDIFRLIDDGFNRQTAGKSLQSKKIGVLAGSRGICNYKEIVKHVVKLLQAAGAEVVVLPAMGSHGGATAEGQKAVLAEYGLTEEYLGAPVVSGMEVEQVGNVGGQPVYADRNAVALDGIVPVNRVKAHTDFHGPHESGVVKMLTIGIGKKVQAEGVHRHGSGGLIKLIPQISDAVLKRIPLIAAVAIIENKFDETAFIEVLGRENIFSREKELLIYSKKLLPQIPFDHLDVLVIQEMGKNISGVGIDPNVTRRMRLEAAPREPGAPKRIVVLDLTEESGGNGNGMGIADVITERLYNKVDFAITYVNTITSGFIERGFVPIKMPDDYKAINVALKTCGRPVDWDSARIVFIKNTVSLSKMYISPALIREVPAEYAVEATAVTEVFNSDNNLILSW</sequence>
<proteinExistence type="predicted"/>
<evidence type="ECO:0008006" key="3">
    <source>
        <dbReference type="Google" id="ProtNLM"/>
    </source>
</evidence>
<keyword evidence="2" id="KW-1185">Reference proteome</keyword>
<name>A0ABZ3J2W2_SPOA4</name>
<organism evidence="1 2">
    <name type="scientific">Sporomusa acidovorans (strain ATCC 49682 / DSM 3132 / Mol)</name>
    <dbReference type="NCBI Taxonomy" id="1123286"/>
    <lineage>
        <taxon>Bacteria</taxon>
        <taxon>Bacillati</taxon>
        <taxon>Bacillota</taxon>
        <taxon>Negativicutes</taxon>
        <taxon>Selenomonadales</taxon>
        <taxon>Sporomusaceae</taxon>
        <taxon>Sporomusa</taxon>
    </lineage>
</organism>
<dbReference type="EMBL" id="CP155571">
    <property type="protein sequence ID" value="XFO72389.1"/>
    <property type="molecule type" value="Genomic_DNA"/>
</dbReference>
<dbReference type="RefSeq" id="WP_093797812.1">
    <property type="nucleotide sequence ID" value="NZ_CP155571.1"/>
</dbReference>
<evidence type="ECO:0000313" key="2">
    <source>
        <dbReference type="Proteomes" id="UP000216052"/>
    </source>
</evidence>
<dbReference type="Gene3D" id="3.40.50.11440">
    <property type="match status" value="1"/>
</dbReference>
<gene>
    <name evidence="1" type="ORF">SPACI_024410</name>
</gene>
<accession>A0ABZ3J2W2</accession>
<dbReference type="Proteomes" id="UP000216052">
    <property type="component" value="Chromosome"/>
</dbReference>
<evidence type="ECO:0000313" key="1">
    <source>
        <dbReference type="EMBL" id="XFO72389.1"/>
    </source>
</evidence>
<reference evidence="1" key="1">
    <citation type="submission" date="2024-05" db="EMBL/GenBank/DDBJ databases">
        <title>Isolation and characterization of Sporomusa carbonis sp. nov., a carboxydotrophic hydrogenogen in the genus of Sporomusa isolated from a charcoal burning pile.</title>
        <authorList>
            <person name="Boeer T."/>
            <person name="Rosenbaum F."/>
            <person name="Eysell L."/>
            <person name="Mueller V."/>
            <person name="Daniel R."/>
            <person name="Poehlein A."/>
        </authorList>
    </citation>
    <scope>NUCLEOTIDE SEQUENCE [LARGE SCALE GENOMIC DNA]</scope>
    <source>
        <strain evidence="1">DSM 3132</strain>
    </source>
</reference>